<dbReference type="AlphaFoldDB" id="A0AAV7JVZ9"/>
<evidence type="ECO:0000313" key="2">
    <source>
        <dbReference type="Proteomes" id="UP001165289"/>
    </source>
</evidence>
<proteinExistence type="predicted"/>
<dbReference type="PANTHER" id="PTHR46409:SF1">
    <property type="entry name" value="HTH PSQ-TYPE DOMAIN-CONTAINING PROTEIN"/>
    <property type="match status" value="1"/>
</dbReference>
<keyword evidence="2" id="KW-1185">Reference proteome</keyword>
<accession>A0AAV7JVZ9</accession>
<evidence type="ECO:0000313" key="1">
    <source>
        <dbReference type="EMBL" id="KAI6653133.1"/>
    </source>
</evidence>
<comment type="caution">
    <text evidence="1">The sequence shown here is derived from an EMBL/GenBank/DDBJ whole genome shotgun (WGS) entry which is preliminary data.</text>
</comment>
<name>A0AAV7JVZ9_9METZ</name>
<protein>
    <submittedName>
        <fullName evidence="1">Uncharacterized protein</fullName>
    </submittedName>
</protein>
<dbReference type="EMBL" id="JAKMXF010000295">
    <property type="protein sequence ID" value="KAI6653133.1"/>
    <property type="molecule type" value="Genomic_DNA"/>
</dbReference>
<dbReference type="Proteomes" id="UP001165289">
    <property type="component" value="Unassembled WGS sequence"/>
</dbReference>
<dbReference type="PANTHER" id="PTHR46409">
    <property type="entry name" value="HTH PSQ-TYPE DOMAIN-CONTAINING PROTEIN"/>
    <property type="match status" value="1"/>
</dbReference>
<reference evidence="1 2" key="1">
    <citation type="journal article" date="2023" name="BMC Biol.">
        <title>The compact genome of the sponge Oopsacas minuta (Hexactinellida) is lacking key metazoan core genes.</title>
        <authorList>
            <person name="Santini S."/>
            <person name="Schenkelaars Q."/>
            <person name="Jourda C."/>
            <person name="Duchesne M."/>
            <person name="Belahbib H."/>
            <person name="Rocher C."/>
            <person name="Selva M."/>
            <person name="Riesgo A."/>
            <person name="Vervoort M."/>
            <person name="Leys S.P."/>
            <person name="Kodjabachian L."/>
            <person name="Le Bivic A."/>
            <person name="Borchiellini C."/>
            <person name="Claverie J.M."/>
            <person name="Renard E."/>
        </authorList>
    </citation>
    <scope>NUCLEOTIDE SEQUENCE [LARGE SCALE GENOMIC DNA]</scope>
    <source>
        <strain evidence="1">SPO-2</strain>
    </source>
</reference>
<sequence>MCDRYQISDRAGAAIANAVLQDYGIITPEEDGQIIDRNKLRRSRFSVRKELANEAHQTINDISAIYFDGRADGARVNTRIYNGDNDEQIRQNAVKIILDIRMNSSSFRPIEIRPFNLPSIRFTAETYADIIDWVASFITKPPFTEYISKEILIYSVRTPLEIAACLHAIHKQLKELFN</sequence>
<organism evidence="1 2">
    <name type="scientific">Oopsacas minuta</name>
    <dbReference type="NCBI Taxonomy" id="111878"/>
    <lineage>
        <taxon>Eukaryota</taxon>
        <taxon>Metazoa</taxon>
        <taxon>Porifera</taxon>
        <taxon>Hexactinellida</taxon>
        <taxon>Hexasterophora</taxon>
        <taxon>Lyssacinosida</taxon>
        <taxon>Leucopsacidae</taxon>
        <taxon>Oopsacas</taxon>
    </lineage>
</organism>
<gene>
    <name evidence="1" type="ORF">LOD99_3969</name>
</gene>